<evidence type="ECO:0000256" key="3">
    <source>
        <dbReference type="ARBA" id="ARBA00008900"/>
    </source>
</evidence>
<evidence type="ECO:0000256" key="1">
    <source>
        <dbReference type="ARBA" id="ARBA00001947"/>
    </source>
</evidence>
<evidence type="ECO:0000256" key="8">
    <source>
        <dbReference type="ARBA" id="ARBA00023239"/>
    </source>
</evidence>
<dbReference type="PANTHER" id="PTHR12589">
    <property type="entry name" value="PYRUVOYL TETRAHYDROBIOPTERIN SYNTHASE"/>
    <property type="match status" value="1"/>
</dbReference>
<gene>
    <name evidence="11" type="ORF">ACFSB2_18080</name>
</gene>
<evidence type="ECO:0000256" key="2">
    <source>
        <dbReference type="ARBA" id="ARBA00005061"/>
    </source>
</evidence>
<sequence>MIYISRRIEFSAAHMYWVNTWSDEENRRVFGACSNLNGHGHDYALEVTVRGELNAQSGIVVNIVDVDRIAKKFISAKIDGKFLNRENDYFQNHMPTTENLVSYIWESLDKAFPDCELYKVRLHENPFLYSEKELGSMIQLTRKYHFSAAHRLHSDRLSDEENIKIFGKCNNPNGHGHNYRLEVTVRGKINPVTGMIVNLAELDAVVERIVLNRFDHKHLNLDVDEFKDSNPTSEMVAMVIWNLLYEHVPNIYKIGLWETEKNYFEYCGSADEDYDDAV</sequence>
<keyword evidence="8" id="KW-0456">Lyase</keyword>
<dbReference type="Pfam" id="PF01242">
    <property type="entry name" value="PTPS"/>
    <property type="match status" value="2"/>
</dbReference>
<keyword evidence="12" id="KW-1185">Reference proteome</keyword>
<organism evidence="11 12">
    <name type="scientific">Alicyclobacillus fodiniaquatilis</name>
    <dbReference type="NCBI Taxonomy" id="1661150"/>
    <lineage>
        <taxon>Bacteria</taxon>
        <taxon>Bacillati</taxon>
        <taxon>Bacillota</taxon>
        <taxon>Bacilli</taxon>
        <taxon>Bacillales</taxon>
        <taxon>Alicyclobacillaceae</taxon>
        <taxon>Alicyclobacillus</taxon>
    </lineage>
</organism>
<dbReference type="Gene3D" id="3.30.479.10">
    <property type="entry name" value="6-pyruvoyl tetrahydropterin synthase/QueD"/>
    <property type="match status" value="2"/>
</dbReference>
<dbReference type="InterPro" id="IPR007115">
    <property type="entry name" value="6-PTP_synth/QueD"/>
</dbReference>
<protein>
    <recommendedName>
        <fullName evidence="5">6-carboxy-5,6,7,8-tetrahydropterin synthase</fullName>
        <ecNumber evidence="4">4.1.2.50</ecNumber>
    </recommendedName>
    <alternativeName>
        <fullName evidence="9">Queuosine biosynthesis protein QueD</fullName>
    </alternativeName>
</protein>
<dbReference type="EC" id="4.1.2.50" evidence="4"/>
<evidence type="ECO:0000256" key="9">
    <source>
        <dbReference type="ARBA" id="ARBA00031449"/>
    </source>
</evidence>
<dbReference type="InterPro" id="IPR022470">
    <property type="entry name" value="PTPS_Cys_AS"/>
</dbReference>
<evidence type="ECO:0000256" key="6">
    <source>
        <dbReference type="ARBA" id="ARBA00022723"/>
    </source>
</evidence>
<evidence type="ECO:0000256" key="10">
    <source>
        <dbReference type="ARBA" id="ARBA00048807"/>
    </source>
</evidence>
<comment type="caution">
    <text evidence="11">The sequence shown here is derived from an EMBL/GenBank/DDBJ whole genome shotgun (WGS) entry which is preliminary data.</text>
</comment>
<evidence type="ECO:0000256" key="4">
    <source>
        <dbReference type="ARBA" id="ARBA00012982"/>
    </source>
</evidence>
<dbReference type="SUPFAM" id="SSF55620">
    <property type="entry name" value="Tetrahydrobiopterin biosynthesis enzymes-like"/>
    <property type="match status" value="2"/>
</dbReference>
<dbReference type="Proteomes" id="UP001597079">
    <property type="component" value="Unassembled WGS sequence"/>
</dbReference>
<name>A0ABW4JJX1_9BACL</name>
<dbReference type="InterPro" id="IPR038418">
    <property type="entry name" value="6-PTP_synth/QueD_sf"/>
</dbReference>
<reference evidence="12" key="1">
    <citation type="journal article" date="2019" name="Int. J. Syst. Evol. Microbiol.">
        <title>The Global Catalogue of Microorganisms (GCM) 10K type strain sequencing project: providing services to taxonomists for standard genome sequencing and annotation.</title>
        <authorList>
            <consortium name="The Broad Institute Genomics Platform"/>
            <consortium name="The Broad Institute Genome Sequencing Center for Infectious Disease"/>
            <person name="Wu L."/>
            <person name="Ma J."/>
        </authorList>
    </citation>
    <scope>NUCLEOTIDE SEQUENCE [LARGE SCALE GENOMIC DNA]</scope>
    <source>
        <strain evidence="12">CGMCC 1.12286</strain>
    </source>
</reference>
<comment type="similarity">
    <text evidence="3">Belongs to the PTPS family. QueD subfamily.</text>
</comment>
<evidence type="ECO:0000256" key="7">
    <source>
        <dbReference type="ARBA" id="ARBA00022833"/>
    </source>
</evidence>
<keyword evidence="7" id="KW-0862">Zinc</keyword>
<comment type="catalytic activity">
    <reaction evidence="10">
        <text>7,8-dihydroneopterin 3'-triphosphate + H2O = 6-carboxy-5,6,7,8-tetrahydropterin + triphosphate + acetaldehyde + 2 H(+)</text>
        <dbReference type="Rhea" id="RHEA:27966"/>
        <dbReference type="ChEBI" id="CHEBI:15343"/>
        <dbReference type="ChEBI" id="CHEBI:15377"/>
        <dbReference type="ChEBI" id="CHEBI:15378"/>
        <dbReference type="ChEBI" id="CHEBI:18036"/>
        <dbReference type="ChEBI" id="CHEBI:58462"/>
        <dbReference type="ChEBI" id="CHEBI:61032"/>
        <dbReference type="EC" id="4.1.2.50"/>
    </reaction>
</comment>
<evidence type="ECO:0000313" key="11">
    <source>
        <dbReference type="EMBL" id="MFD1676604.1"/>
    </source>
</evidence>
<keyword evidence="6" id="KW-0479">Metal-binding</keyword>
<accession>A0ABW4JJX1</accession>
<dbReference type="PROSITE" id="PS00987">
    <property type="entry name" value="PTPS_1"/>
    <property type="match status" value="1"/>
</dbReference>
<comment type="pathway">
    <text evidence="2">Purine metabolism; 7-cyano-7-deazaguanine biosynthesis.</text>
</comment>
<comment type="cofactor">
    <cofactor evidence="1">
        <name>Zn(2+)</name>
        <dbReference type="ChEBI" id="CHEBI:29105"/>
    </cofactor>
</comment>
<proteinExistence type="inferred from homology"/>
<dbReference type="PANTHER" id="PTHR12589:SF7">
    <property type="entry name" value="6-PYRUVOYL TETRAHYDROBIOPTERIN SYNTHASE"/>
    <property type="match status" value="1"/>
</dbReference>
<dbReference type="RefSeq" id="WP_377944509.1">
    <property type="nucleotide sequence ID" value="NZ_JBHUCX010000073.1"/>
</dbReference>
<evidence type="ECO:0000256" key="5">
    <source>
        <dbReference type="ARBA" id="ARBA00018141"/>
    </source>
</evidence>
<evidence type="ECO:0000313" key="12">
    <source>
        <dbReference type="Proteomes" id="UP001597079"/>
    </source>
</evidence>
<dbReference type="EMBL" id="JBHUCX010000073">
    <property type="protein sequence ID" value="MFD1676604.1"/>
    <property type="molecule type" value="Genomic_DNA"/>
</dbReference>